<dbReference type="Gene3D" id="3.90.1640.30">
    <property type="match status" value="1"/>
</dbReference>
<dbReference type="Pfam" id="PF02272">
    <property type="entry name" value="DHHA1"/>
    <property type="match status" value="1"/>
</dbReference>
<dbReference type="PANTHER" id="PTHR30255">
    <property type="entry name" value="SINGLE-STRANDED-DNA-SPECIFIC EXONUCLEASE RECJ"/>
    <property type="match status" value="1"/>
</dbReference>
<dbReference type="PANTHER" id="PTHR30255:SF2">
    <property type="entry name" value="SINGLE-STRANDED-DNA-SPECIFIC EXONUCLEASE RECJ"/>
    <property type="match status" value="1"/>
</dbReference>
<organism evidence="1 2">
    <name type="scientific">Promethearchaeum syntrophicum</name>
    <dbReference type="NCBI Taxonomy" id="2594042"/>
    <lineage>
        <taxon>Archaea</taxon>
        <taxon>Promethearchaeati</taxon>
        <taxon>Promethearchaeota</taxon>
        <taxon>Promethearchaeia</taxon>
        <taxon>Promethearchaeales</taxon>
        <taxon>Promethearchaeaceae</taxon>
        <taxon>Promethearchaeum</taxon>
    </lineage>
</organism>
<sequence>MLYHLYKMINQKFENYLETTALEFLENKAKYKEIISIHHTDADGISSGAIIKKMLERLGLKFKQYAFNLDVSWKNYIFNLGKSFKSPCAIIFSDLEPSGAIICDLLEKYPNFDIYIIDHHLFKKDPLREFPENVYNCNPTLFGLNGLKEIVGVTLNYLFAREIDERNKDLAWLAAIGMGGDTLDHINNYKSYNKLVIEEALELGQIELHKGICAFGGQFERLDKALSMSILPYIPSLEGDRDKARILLQKLNIDPKLKITDLNSAQINNVVNELNLPELKGEYITFPKKKGILHHVFEYAALISIVGHDNPSEAFKLLTLNNVPKNLKIKYYKHNNAIVSNLTTFLKLKKIVTKSAIFVDLTNKIDVSRWSNIGSFATINKIYDEEKALFIGGMAKEGNMKFSVRCSQLFIKNHNGKGTNAIIKEITNRFGGSGGGHGLAGGMRIDPENYPLLTNEIDDIINSINNN</sequence>
<reference evidence="1 2" key="1">
    <citation type="journal article" date="2020" name="Nature">
        <title>Isolation of an archaeon at the prokaryote-eukaryote interface.</title>
        <authorList>
            <person name="Imachi H."/>
            <person name="Nobu M.K."/>
            <person name="Nakahara N."/>
            <person name="Morono Y."/>
            <person name="Ogawara M."/>
            <person name="Takaki Y."/>
            <person name="Takano Y."/>
            <person name="Uematsu K."/>
            <person name="Ikuta T."/>
            <person name="Ito M."/>
            <person name="Matsui Y."/>
            <person name="Miyazaki M."/>
            <person name="Murata K."/>
            <person name="Saito Y."/>
            <person name="Sakai S."/>
            <person name="Song C."/>
            <person name="Tasumi E."/>
            <person name="Yamanaka Y."/>
            <person name="Yamaguchi T."/>
            <person name="Kamagata Y."/>
            <person name="Tamaki H."/>
            <person name="Takai K."/>
        </authorList>
    </citation>
    <scope>NUCLEOTIDE SEQUENCE [LARGE SCALE GENOMIC DNA]</scope>
    <source>
        <strain evidence="1 2">MK-D1</strain>
    </source>
</reference>
<dbReference type="InterPro" id="IPR003156">
    <property type="entry name" value="DHHA1_dom"/>
</dbReference>
<accession>A0A5B9D8F7</accession>
<protein>
    <submittedName>
        <fullName evidence="1">DHHA1 domain-containing protein</fullName>
    </submittedName>
</protein>
<proteinExistence type="predicted"/>
<dbReference type="InterPro" id="IPR038763">
    <property type="entry name" value="DHH_sf"/>
</dbReference>
<name>A0A5B9D8F7_9ARCH</name>
<dbReference type="KEGG" id="psyt:DSAG12_00991"/>
<dbReference type="GO" id="GO:0003676">
    <property type="term" value="F:nucleic acid binding"/>
    <property type="evidence" value="ECO:0007669"/>
    <property type="project" value="InterPro"/>
</dbReference>
<evidence type="ECO:0000313" key="2">
    <source>
        <dbReference type="Proteomes" id="UP000321408"/>
    </source>
</evidence>
<dbReference type="Proteomes" id="UP000321408">
    <property type="component" value="Chromosome"/>
</dbReference>
<dbReference type="SUPFAM" id="SSF64182">
    <property type="entry name" value="DHH phosphoesterases"/>
    <property type="match status" value="1"/>
</dbReference>
<evidence type="ECO:0000313" key="1">
    <source>
        <dbReference type="EMBL" id="QEE15167.2"/>
    </source>
</evidence>
<dbReference type="EMBL" id="CP042905">
    <property type="protein sequence ID" value="QEE15167.2"/>
    <property type="molecule type" value="Genomic_DNA"/>
</dbReference>
<dbReference type="InterPro" id="IPR051673">
    <property type="entry name" value="SSDNA_exonuclease_RecJ"/>
</dbReference>
<gene>
    <name evidence="1" type="ORF">DSAG12_00991</name>
</gene>
<dbReference type="AlphaFoldDB" id="A0A5B9D8F7"/>
<keyword evidence="2" id="KW-1185">Reference proteome</keyword>
<reference evidence="1 2" key="2">
    <citation type="journal article" date="2024" name="Int. J. Syst. Evol. Microbiol.">
        <title>Promethearchaeum syntrophicum gen. nov., sp. nov., an anaerobic, obligately syntrophic archaeon, the first isolate of the lineage 'Asgard' archaea, and proposal of the new archaeal phylum Promethearchaeota phyl. nov. and kingdom Promethearchaeati regn. nov.</title>
        <authorList>
            <person name="Imachi H."/>
            <person name="Nobu M.K."/>
            <person name="Kato S."/>
            <person name="Takaki Y."/>
            <person name="Miyazaki M."/>
            <person name="Miyata M."/>
            <person name="Ogawara M."/>
            <person name="Saito Y."/>
            <person name="Sakai S."/>
            <person name="Tahara Y.O."/>
            <person name="Takano Y."/>
            <person name="Tasumi E."/>
            <person name="Uematsu K."/>
            <person name="Yoshimura T."/>
            <person name="Itoh T."/>
            <person name="Ohkuma M."/>
            <person name="Takai K."/>
        </authorList>
    </citation>
    <scope>NUCLEOTIDE SEQUENCE [LARGE SCALE GENOMIC DNA]</scope>
    <source>
        <strain evidence="1 2">MK-D1</strain>
    </source>
</reference>